<protein>
    <recommendedName>
        <fullName evidence="4 6">Signal peptidase I</fullName>
        <ecNumber evidence="4 6">3.4.21.89</ecNumber>
    </recommendedName>
</protein>
<dbReference type="Gene3D" id="2.10.109.10">
    <property type="entry name" value="Umud Fragment, subunit A"/>
    <property type="match status" value="1"/>
</dbReference>
<comment type="subcellular location">
    <subcellularLocation>
        <location evidence="2">Cell membrane</location>
        <topology evidence="2">Single-pass type II membrane protein</topology>
    </subcellularLocation>
    <subcellularLocation>
        <location evidence="6">Membrane</location>
        <topology evidence="6">Single-pass type II membrane protein</topology>
    </subcellularLocation>
</comment>
<keyword evidence="6" id="KW-0472">Membrane</keyword>
<evidence type="ECO:0000256" key="5">
    <source>
        <dbReference type="ARBA" id="ARBA00022801"/>
    </source>
</evidence>
<feature type="transmembrane region" description="Helical" evidence="6">
    <location>
        <begin position="12"/>
        <end position="31"/>
    </location>
</feature>
<evidence type="ECO:0000256" key="3">
    <source>
        <dbReference type="ARBA" id="ARBA00009370"/>
    </source>
</evidence>
<dbReference type="EMBL" id="JAGGLL010000007">
    <property type="protein sequence ID" value="MBP2021439.1"/>
    <property type="molecule type" value="Genomic_DNA"/>
</dbReference>
<keyword evidence="6" id="KW-1133">Transmembrane helix</keyword>
<comment type="caution">
    <text evidence="8">The sequence shown here is derived from an EMBL/GenBank/DDBJ whole genome shotgun (WGS) entry which is preliminary data.</text>
</comment>
<organism evidence="8 9">
    <name type="scientific">Clostridium punense</name>
    <dbReference type="NCBI Taxonomy" id="1054297"/>
    <lineage>
        <taxon>Bacteria</taxon>
        <taxon>Bacillati</taxon>
        <taxon>Bacillota</taxon>
        <taxon>Clostridia</taxon>
        <taxon>Eubacteriales</taxon>
        <taxon>Clostridiaceae</taxon>
        <taxon>Clostridium</taxon>
    </lineage>
</organism>
<evidence type="ECO:0000259" key="7">
    <source>
        <dbReference type="Pfam" id="PF10502"/>
    </source>
</evidence>
<keyword evidence="6" id="KW-0812">Transmembrane</keyword>
<name>A0ABS4K489_9CLOT</name>
<comment type="catalytic activity">
    <reaction evidence="1 6">
        <text>Cleavage of hydrophobic, N-terminal signal or leader sequences from secreted and periplasmic proteins.</text>
        <dbReference type="EC" id="3.4.21.89"/>
    </reaction>
</comment>
<dbReference type="SUPFAM" id="SSF51306">
    <property type="entry name" value="LexA/Signal peptidase"/>
    <property type="match status" value="1"/>
</dbReference>
<dbReference type="RefSeq" id="WP_021282461.1">
    <property type="nucleotide sequence ID" value="NZ_JAGGLL010000007.1"/>
</dbReference>
<dbReference type="InterPro" id="IPR000223">
    <property type="entry name" value="Pept_S26A_signal_pept_1"/>
</dbReference>
<dbReference type="InterPro" id="IPR036286">
    <property type="entry name" value="LexA/Signal_pep-like_sf"/>
</dbReference>
<accession>A0ABS4K489</accession>
<dbReference type="CDD" id="cd06530">
    <property type="entry name" value="S26_SPase_I"/>
    <property type="match status" value="1"/>
</dbReference>
<evidence type="ECO:0000256" key="2">
    <source>
        <dbReference type="ARBA" id="ARBA00004401"/>
    </source>
</evidence>
<dbReference type="PANTHER" id="PTHR43390">
    <property type="entry name" value="SIGNAL PEPTIDASE I"/>
    <property type="match status" value="1"/>
</dbReference>
<comment type="similarity">
    <text evidence="3 6">Belongs to the peptidase S26 family.</text>
</comment>
<evidence type="ECO:0000313" key="8">
    <source>
        <dbReference type="EMBL" id="MBP2021439.1"/>
    </source>
</evidence>
<keyword evidence="9" id="KW-1185">Reference proteome</keyword>
<dbReference type="InterPro" id="IPR019533">
    <property type="entry name" value="Peptidase_S26"/>
</dbReference>
<evidence type="ECO:0000313" key="9">
    <source>
        <dbReference type="Proteomes" id="UP001519308"/>
    </source>
</evidence>
<evidence type="ECO:0000256" key="4">
    <source>
        <dbReference type="ARBA" id="ARBA00013208"/>
    </source>
</evidence>
<dbReference type="EC" id="3.4.21.89" evidence="4 6"/>
<dbReference type="PRINTS" id="PR00727">
    <property type="entry name" value="LEADERPTASE"/>
</dbReference>
<gene>
    <name evidence="8" type="ORF">J2Z44_001235</name>
</gene>
<dbReference type="NCBIfam" id="TIGR02227">
    <property type="entry name" value="sigpep_I_bact"/>
    <property type="match status" value="1"/>
</dbReference>
<dbReference type="PROSITE" id="PS00761">
    <property type="entry name" value="SPASE_I_3"/>
    <property type="match status" value="1"/>
</dbReference>
<keyword evidence="6" id="KW-0645">Protease</keyword>
<dbReference type="InterPro" id="IPR019758">
    <property type="entry name" value="Pept_S26A_signal_pept_1_CS"/>
</dbReference>
<dbReference type="Pfam" id="PF10502">
    <property type="entry name" value="Peptidase_S26"/>
    <property type="match status" value="1"/>
</dbReference>
<proteinExistence type="inferred from homology"/>
<evidence type="ECO:0000256" key="6">
    <source>
        <dbReference type="RuleBase" id="RU362042"/>
    </source>
</evidence>
<dbReference type="GO" id="GO:0009003">
    <property type="term" value="F:signal peptidase activity"/>
    <property type="evidence" value="ECO:0007669"/>
    <property type="project" value="UniProtKB-EC"/>
</dbReference>
<sequence>MDIVRKFIKEWALPILCAVILAFIINKFVFFNVSVPTESMYPTIKPGDKIFVLRNYKPTSLKRGDILVFHSKEANEDLIKRLVGLPNEKVEIKSDGSVLINDVKLEEDYVKYKSDKTGTFIVPEGYYLFLGDNRANSVDSRYWNDPYIPYDEIMGKAKFIIKPFDRFGALK</sequence>
<keyword evidence="5 6" id="KW-0378">Hydrolase</keyword>
<dbReference type="Proteomes" id="UP001519308">
    <property type="component" value="Unassembled WGS sequence"/>
</dbReference>
<feature type="domain" description="Peptidase S26" evidence="7">
    <location>
        <begin position="9"/>
        <end position="161"/>
    </location>
</feature>
<evidence type="ECO:0000256" key="1">
    <source>
        <dbReference type="ARBA" id="ARBA00000677"/>
    </source>
</evidence>
<dbReference type="PANTHER" id="PTHR43390:SF1">
    <property type="entry name" value="CHLOROPLAST PROCESSING PEPTIDASE"/>
    <property type="match status" value="1"/>
</dbReference>
<reference evidence="8 9" key="1">
    <citation type="submission" date="2021-03" db="EMBL/GenBank/DDBJ databases">
        <title>Genomic Encyclopedia of Type Strains, Phase IV (KMG-IV): sequencing the most valuable type-strain genomes for metagenomic binning, comparative biology and taxonomic classification.</title>
        <authorList>
            <person name="Goeker M."/>
        </authorList>
    </citation>
    <scope>NUCLEOTIDE SEQUENCE [LARGE SCALE GENOMIC DNA]</scope>
    <source>
        <strain evidence="8 9">DSM 28650</strain>
    </source>
</reference>